<accession>A0ABM0MX06</accession>
<dbReference type="PROSITE" id="PS50262">
    <property type="entry name" value="G_PROTEIN_RECEP_F1_2"/>
    <property type="match status" value="1"/>
</dbReference>
<name>A0ABM0MX06_SACKO</name>
<feature type="transmembrane region" description="Helical" evidence="9">
    <location>
        <begin position="336"/>
        <end position="357"/>
    </location>
</feature>
<organism evidence="11 12">
    <name type="scientific">Saccoglossus kowalevskii</name>
    <name type="common">Acorn worm</name>
    <dbReference type="NCBI Taxonomy" id="10224"/>
    <lineage>
        <taxon>Eukaryota</taxon>
        <taxon>Metazoa</taxon>
        <taxon>Hemichordata</taxon>
        <taxon>Enteropneusta</taxon>
        <taxon>Harrimaniidae</taxon>
        <taxon>Saccoglossus</taxon>
    </lineage>
</organism>
<keyword evidence="6 9" id="KW-0472">Membrane</keyword>
<keyword evidence="4 9" id="KW-1133">Transmembrane helix</keyword>
<dbReference type="Gene3D" id="1.20.1070.10">
    <property type="entry name" value="Rhodopsin 7-helix transmembrane proteins"/>
    <property type="match status" value="1"/>
</dbReference>
<evidence type="ECO:0000256" key="3">
    <source>
        <dbReference type="ARBA" id="ARBA00022692"/>
    </source>
</evidence>
<dbReference type="SMART" id="SM01381">
    <property type="entry name" value="7TM_GPCR_Srsx"/>
    <property type="match status" value="1"/>
</dbReference>
<evidence type="ECO:0000256" key="5">
    <source>
        <dbReference type="ARBA" id="ARBA00023040"/>
    </source>
</evidence>
<reference evidence="12" key="1">
    <citation type="submission" date="2025-08" db="UniProtKB">
        <authorList>
            <consortium name="RefSeq"/>
        </authorList>
    </citation>
    <scope>IDENTIFICATION</scope>
    <source>
        <tissue evidence="12">Testes</tissue>
    </source>
</reference>
<dbReference type="InterPro" id="IPR017452">
    <property type="entry name" value="GPCR_Rhodpsn_7TM"/>
</dbReference>
<evidence type="ECO:0000256" key="4">
    <source>
        <dbReference type="ARBA" id="ARBA00022989"/>
    </source>
</evidence>
<dbReference type="Proteomes" id="UP000694865">
    <property type="component" value="Unplaced"/>
</dbReference>
<comment type="subcellular location">
    <subcellularLocation>
        <location evidence="1">Cell membrane</location>
        <topology evidence="1">Multi-pass membrane protein</topology>
    </subcellularLocation>
</comment>
<proteinExistence type="predicted"/>
<keyword evidence="7" id="KW-0675">Receptor</keyword>
<keyword evidence="3 9" id="KW-0812">Transmembrane</keyword>
<evidence type="ECO:0000256" key="2">
    <source>
        <dbReference type="ARBA" id="ARBA00022475"/>
    </source>
</evidence>
<dbReference type="RefSeq" id="XP_006824547.1">
    <property type="nucleotide sequence ID" value="XM_006824484.1"/>
</dbReference>
<keyword evidence="5" id="KW-0297">G-protein coupled receptor</keyword>
<feature type="transmembrane region" description="Helical" evidence="9">
    <location>
        <begin position="126"/>
        <end position="149"/>
    </location>
</feature>
<keyword evidence="11" id="KW-1185">Reference proteome</keyword>
<feature type="domain" description="G-protein coupled receptors family 1 profile" evidence="10">
    <location>
        <begin position="104"/>
        <end position="355"/>
    </location>
</feature>
<feature type="transmembrane region" description="Helical" evidence="9">
    <location>
        <begin position="298"/>
        <end position="316"/>
    </location>
</feature>
<feature type="transmembrane region" description="Helical" evidence="9">
    <location>
        <begin position="249"/>
        <end position="270"/>
    </location>
</feature>
<feature type="transmembrane region" description="Helical" evidence="9">
    <location>
        <begin position="169"/>
        <end position="192"/>
    </location>
</feature>
<feature type="transmembrane region" description="Helical" evidence="9">
    <location>
        <begin position="88"/>
        <end position="114"/>
    </location>
</feature>
<dbReference type="PRINTS" id="PR00237">
    <property type="entry name" value="GPCRRHODOPSN"/>
</dbReference>
<sequence>MAANSTETFLDVSATNSTQEILDTIVTTSTSDTAFDSIATSSTGTFIDIITANLTDAFVNNTVQNSTNITEEVLDIIGVKSYEQVLDIISACMLLIVAFVGTAGNIQVFYIVYANKKLRTPPNIQLVSLAAADMLVCIITSLMRFFVMVKSLLHGEININGPFCIGQIFVIYTSTMTTIVSLGTIAAIRAITVADKLSPSTKRTVIYSLISVNWITGLGYGTWKAWAGEDLACNPEPISQEVRNASRGGILMVFLTLCTIVVSYSYIYHVTNRHEKSFQRAMKAADNSGQRQRKTTNLATLKVAVLLISMFIISYFPVPLYGLLISNNDSYRNEHVASFFFSFMCLGSLINPIIYSLTSNQFKNHLFFKKNNKIQPIEQERNPV</sequence>
<protein>
    <submittedName>
        <fullName evidence="12">Melanopsin-like</fullName>
    </submittedName>
</protein>
<dbReference type="PANTHER" id="PTHR24228:SF59">
    <property type="entry name" value="NEUROPEPTIDE RECEPTOR 15"/>
    <property type="match status" value="1"/>
</dbReference>
<evidence type="ECO:0000313" key="12">
    <source>
        <dbReference type="RefSeq" id="XP_006824547.1"/>
    </source>
</evidence>
<dbReference type="Pfam" id="PF00001">
    <property type="entry name" value="7tm_1"/>
    <property type="match status" value="1"/>
</dbReference>
<evidence type="ECO:0000256" key="9">
    <source>
        <dbReference type="SAM" id="Phobius"/>
    </source>
</evidence>
<evidence type="ECO:0000256" key="7">
    <source>
        <dbReference type="ARBA" id="ARBA00023170"/>
    </source>
</evidence>
<dbReference type="InterPro" id="IPR000276">
    <property type="entry name" value="GPCR_Rhodpsn"/>
</dbReference>
<dbReference type="SUPFAM" id="SSF81321">
    <property type="entry name" value="Family A G protein-coupled receptor-like"/>
    <property type="match status" value="1"/>
</dbReference>
<dbReference type="PANTHER" id="PTHR24228">
    <property type="entry name" value="B2 BRADYKININ RECEPTOR/ANGIOTENSIN II RECEPTOR"/>
    <property type="match status" value="1"/>
</dbReference>
<evidence type="ECO:0000259" key="10">
    <source>
        <dbReference type="PROSITE" id="PS50262"/>
    </source>
</evidence>
<evidence type="ECO:0000256" key="8">
    <source>
        <dbReference type="ARBA" id="ARBA00023224"/>
    </source>
</evidence>
<dbReference type="GeneID" id="102807304"/>
<evidence type="ECO:0000256" key="6">
    <source>
        <dbReference type="ARBA" id="ARBA00023136"/>
    </source>
</evidence>
<evidence type="ECO:0000313" key="11">
    <source>
        <dbReference type="Proteomes" id="UP000694865"/>
    </source>
</evidence>
<feature type="transmembrane region" description="Helical" evidence="9">
    <location>
        <begin position="204"/>
        <end position="223"/>
    </location>
</feature>
<keyword evidence="2" id="KW-1003">Cell membrane</keyword>
<gene>
    <name evidence="12" type="primary">LOC102807304</name>
</gene>
<dbReference type="CDD" id="cd00637">
    <property type="entry name" value="7tm_classA_rhodopsin-like"/>
    <property type="match status" value="1"/>
</dbReference>
<keyword evidence="8" id="KW-0807">Transducer</keyword>
<evidence type="ECO:0000256" key="1">
    <source>
        <dbReference type="ARBA" id="ARBA00004651"/>
    </source>
</evidence>